<feature type="domain" description="Outer membrane protein beta-barrel" evidence="2">
    <location>
        <begin position="20"/>
        <end position="197"/>
    </location>
</feature>
<feature type="chain" id="PRO_5028827749" evidence="1">
    <location>
        <begin position="20"/>
        <end position="216"/>
    </location>
</feature>
<evidence type="ECO:0000313" key="3">
    <source>
        <dbReference type="EMBL" id="SDW11351.1"/>
    </source>
</evidence>
<reference evidence="3 4" key="1">
    <citation type="submission" date="2016-10" db="EMBL/GenBank/DDBJ databases">
        <authorList>
            <person name="Varghese N."/>
            <person name="Submissions S."/>
        </authorList>
    </citation>
    <scope>NUCLEOTIDE SEQUENCE [LARGE SCALE GENOMIC DNA]</scope>
    <source>
        <strain evidence="3 4">DSM 11449</strain>
    </source>
</reference>
<organism evidence="3 4">
    <name type="scientific">Capnocytophaga granulosa</name>
    <dbReference type="NCBI Taxonomy" id="45242"/>
    <lineage>
        <taxon>Bacteria</taxon>
        <taxon>Pseudomonadati</taxon>
        <taxon>Bacteroidota</taxon>
        <taxon>Flavobacteriia</taxon>
        <taxon>Flavobacteriales</taxon>
        <taxon>Flavobacteriaceae</taxon>
        <taxon>Capnocytophaga</taxon>
    </lineage>
</organism>
<keyword evidence="4" id="KW-1185">Reference proteome</keyword>
<dbReference type="Proteomes" id="UP000182771">
    <property type="component" value="Unassembled WGS sequence"/>
</dbReference>
<evidence type="ECO:0000259" key="2">
    <source>
        <dbReference type="Pfam" id="PF13568"/>
    </source>
</evidence>
<dbReference type="GeneID" id="85017857"/>
<name>A0A1H2QW36_9FLAO</name>
<evidence type="ECO:0000313" key="4">
    <source>
        <dbReference type="Proteomes" id="UP000182771"/>
    </source>
</evidence>
<protein>
    <submittedName>
        <fullName evidence="3">Outer membrane protein beta-barrel domain-containing protein</fullName>
    </submittedName>
</protein>
<comment type="caution">
    <text evidence="3">The sequence shown here is derived from an EMBL/GenBank/DDBJ whole genome shotgun (WGS) entry which is preliminary data.</text>
</comment>
<gene>
    <name evidence="3" type="ORF">SAMN05444420_101273</name>
</gene>
<feature type="signal peptide" evidence="1">
    <location>
        <begin position="1"/>
        <end position="19"/>
    </location>
</feature>
<dbReference type="OrthoDB" id="947434at2"/>
<dbReference type="RefSeq" id="WP_016419564.1">
    <property type="nucleotide sequence ID" value="NZ_FNND01000001.1"/>
</dbReference>
<evidence type="ECO:0000256" key="1">
    <source>
        <dbReference type="SAM" id="SignalP"/>
    </source>
</evidence>
<keyword evidence="1" id="KW-0732">Signal</keyword>
<dbReference type="AlphaFoldDB" id="A0A1H2QW36"/>
<proteinExistence type="predicted"/>
<accession>A0A1H2QW36</accession>
<dbReference type="Pfam" id="PF13568">
    <property type="entry name" value="OMP_b-brl_2"/>
    <property type="match status" value="1"/>
</dbReference>
<dbReference type="EMBL" id="FNND01000001">
    <property type="protein sequence ID" value="SDW11351.1"/>
    <property type="molecule type" value="Genomic_DNA"/>
</dbReference>
<dbReference type="InterPro" id="IPR025665">
    <property type="entry name" value="Beta-barrel_OMP_2"/>
</dbReference>
<sequence length="216" mass="24427">MKRLTLLLFLLATVSYGQGAKFGVRIGFTVADLYIDGRGFDTANVLNSNRRMEYVTDLIYTGHVGGFVEIKLPKRFYIEPGVNLTVLGAEYGNVKVFKGRDDDYESDNYYRRDKVYITQLNLPVWIKYRAVAGLHPKVGAYVGYLAAVKEKRDGKTTEVHPKYRNGEVDFGLGAGVEYHFPRGFFLDTNFNVGLSNLSARGEVRNFFLQTGIGYKF</sequence>